<name>A0AAW1UIR9_9CUCU</name>
<dbReference type="EMBL" id="JARQZJ010000064">
    <property type="protein sequence ID" value="KAK9880398.1"/>
    <property type="molecule type" value="Genomic_DNA"/>
</dbReference>
<evidence type="ECO:0000313" key="2">
    <source>
        <dbReference type="Proteomes" id="UP001431783"/>
    </source>
</evidence>
<gene>
    <name evidence="1" type="ORF">WA026_010277</name>
</gene>
<keyword evidence="2" id="KW-1185">Reference proteome</keyword>
<protein>
    <submittedName>
        <fullName evidence="1">Uncharacterized protein</fullName>
    </submittedName>
</protein>
<dbReference type="AlphaFoldDB" id="A0AAW1UIR9"/>
<dbReference type="Proteomes" id="UP001431783">
    <property type="component" value="Unassembled WGS sequence"/>
</dbReference>
<accession>A0AAW1UIR9</accession>
<proteinExistence type="predicted"/>
<evidence type="ECO:0000313" key="1">
    <source>
        <dbReference type="EMBL" id="KAK9880398.1"/>
    </source>
</evidence>
<reference evidence="1 2" key="1">
    <citation type="submission" date="2023-03" db="EMBL/GenBank/DDBJ databases">
        <title>Genome insight into feeding habits of ladybird beetles.</title>
        <authorList>
            <person name="Li H.-S."/>
            <person name="Huang Y.-H."/>
            <person name="Pang H."/>
        </authorList>
    </citation>
    <scope>NUCLEOTIDE SEQUENCE [LARGE SCALE GENOMIC DNA]</scope>
    <source>
        <strain evidence="1">SYSU_2023b</strain>
        <tissue evidence="1">Whole body</tissue>
    </source>
</reference>
<organism evidence="1 2">
    <name type="scientific">Henosepilachna vigintioctopunctata</name>
    <dbReference type="NCBI Taxonomy" id="420089"/>
    <lineage>
        <taxon>Eukaryota</taxon>
        <taxon>Metazoa</taxon>
        <taxon>Ecdysozoa</taxon>
        <taxon>Arthropoda</taxon>
        <taxon>Hexapoda</taxon>
        <taxon>Insecta</taxon>
        <taxon>Pterygota</taxon>
        <taxon>Neoptera</taxon>
        <taxon>Endopterygota</taxon>
        <taxon>Coleoptera</taxon>
        <taxon>Polyphaga</taxon>
        <taxon>Cucujiformia</taxon>
        <taxon>Coccinelloidea</taxon>
        <taxon>Coccinellidae</taxon>
        <taxon>Epilachninae</taxon>
        <taxon>Epilachnini</taxon>
        <taxon>Henosepilachna</taxon>
    </lineage>
</organism>
<sequence length="87" mass="10289">MRPRARVIDEFKKWVMPTDVQTDLNGEHEKQVRRFCDPTSYPAAADLIPLQVGQNQRQRRCRNHKPGGLKERSMVKLNRTQQNVYRV</sequence>
<comment type="caution">
    <text evidence="1">The sequence shown here is derived from an EMBL/GenBank/DDBJ whole genome shotgun (WGS) entry which is preliminary data.</text>
</comment>